<keyword evidence="2" id="KW-1185">Reference proteome</keyword>
<dbReference type="RefSeq" id="WP_188461246.1">
    <property type="nucleotide sequence ID" value="NZ_BAABHU010000003.1"/>
</dbReference>
<evidence type="ECO:0000313" key="2">
    <source>
        <dbReference type="Proteomes" id="UP000636010"/>
    </source>
</evidence>
<reference evidence="2" key="1">
    <citation type="journal article" date="2019" name="Int. J. Syst. Evol. Microbiol.">
        <title>The Global Catalogue of Microorganisms (GCM) 10K type strain sequencing project: providing services to taxonomists for standard genome sequencing and annotation.</title>
        <authorList>
            <consortium name="The Broad Institute Genomics Platform"/>
            <consortium name="The Broad Institute Genome Sequencing Center for Infectious Disease"/>
            <person name="Wu L."/>
            <person name="Ma J."/>
        </authorList>
    </citation>
    <scope>NUCLEOTIDE SEQUENCE [LARGE SCALE GENOMIC DNA]</scope>
    <source>
        <strain evidence="2">CGMCC 1.10832</strain>
    </source>
</reference>
<dbReference type="EMBL" id="BMEC01000003">
    <property type="protein sequence ID" value="GGC28111.1"/>
    <property type="molecule type" value="Genomic_DNA"/>
</dbReference>
<proteinExistence type="predicted"/>
<dbReference type="Proteomes" id="UP000636010">
    <property type="component" value="Unassembled WGS sequence"/>
</dbReference>
<name>A0ABQ1LQ74_9BACT</name>
<evidence type="ECO:0008006" key="3">
    <source>
        <dbReference type="Google" id="ProtNLM"/>
    </source>
</evidence>
<dbReference type="Pfam" id="PF11013">
    <property type="entry name" value="DUF2851"/>
    <property type="match status" value="1"/>
</dbReference>
<evidence type="ECO:0000313" key="1">
    <source>
        <dbReference type="EMBL" id="GGC28111.1"/>
    </source>
</evidence>
<protein>
    <recommendedName>
        <fullName evidence="3">DUF2851 domain-containing protein</fullName>
    </recommendedName>
</protein>
<gene>
    <name evidence="1" type="ORF">GCM10011506_11880</name>
</gene>
<dbReference type="InterPro" id="IPR021272">
    <property type="entry name" value="DUF2851"/>
</dbReference>
<organism evidence="1 2">
    <name type="scientific">Marivirga lumbricoides</name>
    <dbReference type="NCBI Taxonomy" id="1046115"/>
    <lineage>
        <taxon>Bacteria</taxon>
        <taxon>Pseudomonadati</taxon>
        <taxon>Bacteroidota</taxon>
        <taxon>Cytophagia</taxon>
        <taxon>Cytophagales</taxon>
        <taxon>Marivirgaceae</taxon>
        <taxon>Marivirga</taxon>
    </lineage>
</organism>
<comment type="caution">
    <text evidence="1">The sequence shown here is derived from an EMBL/GenBank/DDBJ whole genome shotgun (WGS) entry which is preliminary data.</text>
</comment>
<accession>A0ABQ1LQ74</accession>
<sequence>MREDFLHYIWRYQKFNAHNAVTVSGLPVQVIKTGFGHTNAGPDFLQAKVKIGEVEWAGAVEIHIKASDWNKHKHQVDAAYQNVVLHVVWQADEVILHPDGTEIPTLELKSRVNLDLLRSYSNLVESSDEIACSGQWPMVDSFYKTEMLERVLVERLNDKASKAAGFFELSGQNWEEVSYIMLLSAMGFKVNQHPFERLATLFPYSLVKKIKHHPALLEAALFGVAGFLSDDYEDEYPNQLKKDWQFLQHKHHQTIGTTMQLHEWRFLRLRPANFPSIRIAQLASLLHHLPSLFDAFVLDLEPEKLLKEFKVAPHSYWENHFQFDKRSQSKVKKIGDSSVQVLLLNTVPPLLSFYAKSIGEDKYIEQAIQFLSKLKAEENFITRKFADLGSSVKTAFDSQAYIQLHNAYCNPKKCLSCSVGISIMK</sequence>